<evidence type="ECO:0008006" key="4">
    <source>
        <dbReference type="Google" id="ProtNLM"/>
    </source>
</evidence>
<keyword evidence="1" id="KW-1133">Transmembrane helix</keyword>
<keyword evidence="1" id="KW-0812">Transmembrane</keyword>
<dbReference type="RefSeq" id="WP_346750933.1">
    <property type="nucleotide sequence ID" value="NZ_JAUJEA010000002.1"/>
</dbReference>
<proteinExistence type="predicted"/>
<feature type="transmembrane region" description="Helical" evidence="1">
    <location>
        <begin position="46"/>
        <end position="65"/>
    </location>
</feature>
<gene>
    <name evidence="2" type="ORF">QQ008_06010</name>
</gene>
<name>A0ABT8KKZ5_9BACT</name>
<organism evidence="2 3">
    <name type="scientific">Splendidivirga corallicola</name>
    <dbReference type="NCBI Taxonomy" id="3051826"/>
    <lineage>
        <taxon>Bacteria</taxon>
        <taxon>Pseudomonadati</taxon>
        <taxon>Bacteroidota</taxon>
        <taxon>Cytophagia</taxon>
        <taxon>Cytophagales</taxon>
        <taxon>Splendidivirgaceae</taxon>
        <taxon>Splendidivirga</taxon>
    </lineage>
</organism>
<evidence type="ECO:0000313" key="2">
    <source>
        <dbReference type="EMBL" id="MDN5200903.1"/>
    </source>
</evidence>
<dbReference type="EMBL" id="JAUJEA010000002">
    <property type="protein sequence ID" value="MDN5200903.1"/>
    <property type="molecule type" value="Genomic_DNA"/>
</dbReference>
<accession>A0ABT8KKZ5</accession>
<sequence>MSRVLFSEKQKFTQAWLIGIMILVDLLFLSIVVPKTLGQTDSGNDPVIMIFIILPVMFLVNYLIFSAKLETEIKDGTFNYRFFPFIRSWRSIHRSEIAQYEVRQFSPLRDFGGYGYRIDFTGKGRIFNVKGRSGLKLIFSNGRKILFGTQMPKELKIAMDKMMAKNEY</sequence>
<protein>
    <recommendedName>
        <fullName evidence="4">PH domain-containing protein</fullName>
    </recommendedName>
</protein>
<keyword evidence="3" id="KW-1185">Reference proteome</keyword>
<keyword evidence="1" id="KW-0472">Membrane</keyword>
<feature type="transmembrane region" description="Helical" evidence="1">
    <location>
        <begin position="12"/>
        <end position="34"/>
    </location>
</feature>
<reference evidence="2" key="1">
    <citation type="submission" date="2023-06" db="EMBL/GenBank/DDBJ databases">
        <title>Genomic of Parafulvivirga corallium.</title>
        <authorList>
            <person name="Wang G."/>
        </authorList>
    </citation>
    <scope>NUCLEOTIDE SEQUENCE</scope>
    <source>
        <strain evidence="2">BMA10</strain>
    </source>
</reference>
<evidence type="ECO:0000256" key="1">
    <source>
        <dbReference type="SAM" id="Phobius"/>
    </source>
</evidence>
<comment type="caution">
    <text evidence="2">The sequence shown here is derived from an EMBL/GenBank/DDBJ whole genome shotgun (WGS) entry which is preliminary data.</text>
</comment>
<dbReference type="Proteomes" id="UP001172082">
    <property type="component" value="Unassembled WGS sequence"/>
</dbReference>
<evidence type="ECO:0000313" key="3">
    <source>
        <dbReference type="Proteomes" id="UP001172082"/>
    </source>
</evidence>